<keyword evidence="3" id="KW-0804">Transcription</keyword>
<accession>A0A7W3SYF0</accession>
<dbReference type="PANTHER" id="PTHR30055:SF234">
    <property type="entry name" value="HTH-TYPE TRANSCRIPTIONAL REGULATOR BETI"/>
    <property type="match status" value="1"/>
</dbReference>
<dbReference type="GO" id="GO:0000976">
    <property type="term" value="F:transcription cis-regulatory region binding"/>
    <property type="evidence" value="ECO:0007669"/>
    <property type="project" value="TreeGrafter"/>
</dbReference>
<evidence type="ECO:0000259" key="5">
    <source>
        <dbReference type="PROSITE" id="PS50977"/>
    </source>
</evidence>
<organism evidence="6 7">
    <name type="scientific">Fontibacillus solani</name>
    <dbReference type="NCBI Taxonomy" id="1572857"/>
    <lineage>
        <taxon>Bacteria</taxon>
        <taxon>Bacillati</taxon>
        <taxon>Bacillota</taxon>
        <taxon>Bacilli</taxon>
        <taxon>Bacillales</taxon>
        <taxon>Paenibacillaceae</taxon>
        <taxon>Fontibacillus</taxon>
    </lineage>
</organism>
<evidence type="ECO:0000256" key="1">
    <source>
        <dbReference type="ARBA" id="ARBA00023015"/>
    </source>
</evidence>
<dbReference type="InterPro" id="IPR050109">
    <property type="entry name" value="HTH-type_TetR-like_transc_reg"/>
</dbReference>
<dbReference type="InterPro" id="IPR001647">
    <property type="entry name" value="HTH_TetR"/>
</dbReference>
<protein>
    <submittedName>
        <fullName evidence="6">AcrR family transcriptional regulator</fullName>
    </submittedName>
</protein>
<keyword evidence="1" id="KW-0805">Transcription regulation</keyword>
<evidence type="ECO:0000313" key="6">
    <source>
        <dbReference type="EMBL" id="MBA9088439.1"/>
    </source>
</evidence>
<dbReference type="Pfam" id="PF00440">
    <property type="entry name" value="TetR_N"/>
    <property type="match status" value="1"/>
</dbReference>
<evidence type="ECO:0000256" key="3">
    <source>
        <dbReference type="ARBA" id="ARBA00023163"/>
    </source>
</evidence>
<dbReference type="Gene3D" id="1.10.10.60">
    <property type="entry name" value="Homeodomain-like"/>
    <property type="match status" value="1"/>
</dbReference>
<dbReference type="AlphaFoldDB" id="A0A7W3SYF0"/>
<dbReference type="Gene3D" id="1.10.357.10">
    <property type="entry name" value="Tetracycline Repressor, domain 2"/>
    <property type="match status" value="1"/>
</dbReference>
<sequence length="198" mass="22829">MPRNFDRDQELRRKRTNEILQNAVELFAKKGLEATRISDIAQKAGMSHGLVYNYFKSKEEIYASLIHINLSSFKEKLEAGTDSGKSPKEILEEIVRNQDFERCEGAEFHQVFEEQLIYSDAVSAELKESLNKGYEEVIKLLTRIIELGIERGEFIPGIAEYHAFYFLTILQGSVSIKSRKMHNESYGINMLSYLLTHN</sequence>
<proteinExistence type="predicted"/>
<dbReference type="Proteomes" id="UP000567067">
    <property type="component" value="Unassembled WGS sequence"/>
</dbReference>
<dbReference type="EMBL" id="JACJIP010000051">
    <property type="protein sequence ID" value="MBA9088439.1"/>
    <property type="molecule type" value="Genomic_DNA"/>
</dbReference>
<keyword evidence="2 4" id="KW-0238">DNA-binding</keyword>
<dbReference type="InterPro" id="IPR009057">
    <property type="entry name" value="Homeodomain-like_sf"/>
</dbReference>
<dbReference type="SUPFAM" id="SSF46689">
    <property type="entry name" value="Homeodomain-like"/>
    <property type="match status" value="1"/>
</dbReference>
<feature type="domain" description="HTH tetR-type" evidence="5">
    <location>
        <begin position="13"/>
        <end position="73"/>
    </location>
</feature>
<dbReference type="SUPFAM" id="SSF48498">
    <property type="entry name" value="Tetracyclin repressor-like, C-terminal domain"/>
    <property type="match status" value="1"/>
</dbReference>
<dbReference type="GO" id="GO:0003700">
    <property type="term" value="F:DNA-binding transcription factor activity"/>
    <property type="evidence" value="ECO:0007669"/>
    <property type="project" value="TreeGrafter"/>
</dbReference>
<reference evidence="6 7" key="1">
    <citation type="submission" date="2020-08" db="EMBL/GenBank/DDBJ databases">
        <title>Genomic Encyclopedia of Type Strains, Phase III (KMG-III): the genomes of soil and plant-associated and newly described type strains.</title>
        <authorList>
            <person name="Whitman W."/>
        </authorList>
    </citation>
    <scope>NUCLEOTIDE SEQUENCE [LARGE SCALE GENOMIC DNA]</scope>
    <source>
        <strain evidence="6 7">CECT 8693</strain>
    </source>
</reference>
<dbReference type="PRINTS" id="PR00455">
    <property type="entry name" value="HTHTETR"/>
</dbReference>
<evidence type="ECO:0000256" key="2">
    <source>
        <dbReference type="ARBA" id="ARBA00023125"/>
    </source>
</evidence>
<feature type="DNA-binding region" description="H-T-H motif" evidence="4">
    <location>
        <begin position="36"/>
        <end position="55"/>
    </location>
</feature>
<keyword evidence="7" id="KW-1185">Reference proteome</keyword>
<dbReference type="RefSeq" id="WP_182540024.1">
    <property type="nucleotide sequence ID" value="NZ_JACJIP010000051.1"/>
</dbReference>
<evidence type="ECO:0000256" key="4">
    <source>
        <dbReference type="PROSITE-ProRule" id="PRU00335"/>
    </source>
</evidence>
<dbReference type="InterPro" id="IPR036271">
    <property type="entry name" value="Tet_transcr_reg_TetR-rel_C_sf"/>
</dbReference>
<gene>
    <name evidence="6" type="ORF">FHR92_004938</name>
</gene>
<evidence type="ECO:0000313" key="7">
    <source>
        <dbReference type="Proteomes" id="UP000567067"/>
    </source>
</evidence>
<name>A0A7W3SYF0_9BACL</name>
<dbReference type="PANTHER" id="PTHR30055">
    <property type="entry name" value="HTH-TYPE TRANSCRIPTIONAL REGULATOR RUTR"/>
    <property type="match status" value="1"/>
</dbReference>
<dbReference type="PROSITE" id="PS50977">
    <property type="entry name" value="HTH_TETR_2"/>
    <property type="match status" value="1"/>
</dbReference>
<comment type="caution">
    <text evidence="6">The sequence shown here is derived from an EMBL/GenBank/DDBJ whole genome shotgun (WGS) entry which is preliminary data.</text>
</comment>